<dbReference type="NCBIfam" id="NF038094">
    <property type="entry name" value="CueP_fam"/>
    <property type="match status" value="1"/>
</dbReference>
<dbReference type="Gene3D" id="2.60.40.3700">
    <property type="match status" value="1"/>
</dbReference>
<organism evidence="1 2">
    <name type="scientific">Prauserella isguenensis</name>
    <dbReference type="NCBI Taxonomy" id="1470180"/>
    <lineage>
        <taxon>Bacteria</taxon>
        <taxon>Bacillati</taxon>
        <taxon>Actinomycetota</taxon>
        <taxon>Actinomycetes</taxon>
        <taxon>Pseudonocardiales</taxon>
        <taxon>Pseudonocardiaceae</taxon>
        <taxon>Prauserella</taxon>
    </lineage>
</organism>
<evidence type="ECO:0000313" key="1">
    <source>
        <dbReference type="EMBL" id="MBB3053024.1"/>
    </source>
</evidence>
<accession>A0A839S6N9</accession>
<dbReference type="EMBL" id="JACHWU010000006">
    <property type="protein sequence ID" value="MBB3053024.1"/>
    <property type="molecule type" value="Genomic_DNA"/>
</dbReference>
<evidence type="ECO:0008006" key="3">
    <source>
        <dbReference type="Google" id="ProtNLM"/>
    </source>
</evidence>
<gene>
    <name evidence="1" type="ORF">FHS23_004067</name>
</gene>
<dbReference type="InterPro" id="IPR047808">
    <property type="entry name" value="CueP-like"/>
</dbReference>
<dbReference type="PROSITE" id="PS51257">
    <property type="entry name" value="PROKAR_LIPOPROTEIN"/>
    <property type="match status" value="1"/>
</dbReference>
<sequence length="205" mass="21842">MAHPASRRRKPLTAAVSALIAGLVLVGCSGPGPESVPPADSRSAAGGGLLAEHELSGLETPEVIERLDRMHVDDRPSGLLASVRPDALVLSDEQERSVQLPMPDGEVYVSVAPYRQQTHECHFHSLTTCRGELGNEAVRVVLTGPGGEVLVDETRKTFDNGFVGLWVPRGIEAKLTIEHEGRAGTARIATRSGDDPTCITDLRLA</sequence>
<protein>
    <recommendedName>
        <fullName evidence="3">CueP family metal-binding protein</fullName>
    </recommendedName>
</protein>
<dbReference type="AlphaFoldDB" id="A0A839S6N9"/>
<dbReference type="Pfam" id="PF21172">
    <property type="entry name" value="CueP"/>
    <property type="match status" value="1"/>
</dbReference>
<dbReference type="RefSeq" id="WP_183658337.1">
    <property type="nucleotide sequence ID" value="NZ_JACHWU010000006.1"/>
</dbReference>
<comment type="caution">
    <text evidence="1">The sequence shown here is derived from an EMBL/GenBank/DDBJ whole genome shotgun (WGS) entry which is preliminary data.</text>
</comment>
<proteinExistence type="predicted"/>
<dbReference type="Proteomes" id="UP000550714">
    <property type="component" value="Unassembled WGS sequence"/>
</dbReference>
<evidence type="ECO:0000313" key="2">
    <source>
        <dbReference type="Proteomes" id="UP000550714"/>
    </source>
</evidence>
<reference evidence="1 2" key="1">
    <citation type="submission" date="2020-08" db="EMBL/GenBank/DDBJ databases">
        <title>Genomic Encyclopedia of Type Strains, Phase III (KMG-III): the genomes of soil and plant-associated and newly described type strains.</title>
        <authorList>
            <person name="Whitman W."/>
        </authorList>
    </citation>
    <scope>NUCLEOTIDE SEQUENCE [LARGE SCALE GENOMIC DNA]</scope>
    <source>
        <strain evidence="1 2">CECT 8577</strain>
    </source>
</reference>
<name>A0A839S6N9_9PSEU</name>
<keyword evidence="2" id="KW-1185">Reference proteome</keyword>